<name>A0A4S3B6P8_9ENTE</name>
<evidence type="ECO:0000313" key="2">
    <source>
        <dbReference type="Proteomes" id="UP000310506"/>
    </source>
</evidence>
<dbReference type="Pfam" id="PF13079">
    <property type="entry name" value="DUF3916"/>
    <property type="match status" value="1"/>
</dbReference>
<dbReference type="EMBL" id="SDGV01000004">
    <property type="protein sequence ID" value="THB62077.1"/>
    <property type="molecule type" value="Genomic_DNA"/>
</dbReference>
<comment type="caution">
    <text evidence="1">The sequence shown here is derived from an EMBL/GenBank/DDBJ whole genome shotgun (WGS) entry which is preliminary data.</text>
</comment>
<dbReference type="InterPro" id="IPR025075">
    <property type="entry name" value="DUF3916"/>
</dbReference>
<reference evidence="1 2" key="1">
    <citation type="submission" date="2019-01" db="EMBL/GenBank/DDBJ databases">
        <title>Vagococcus silagei sp. nov. isolated from brewer's grain.</title>
        <authorList>
            <person name="Guu J.-R."/>
        </authorList>
    </citation>
    <scope>NUCLEOTIDE SEQUENCE [LARGE SCALE GENOMIC DNA]</scope>
    <source>
        <strain evidence="1 2">2B-2</strain>
    </source>
</reference>
<dbReference type="RefSeq" id="WP_136136077.1">
    <property type="nucleotide sequence ID" value="NZ_SDGV01000004.1"/>
</dbReference>
<accession>A0A4S3B6P8</accession>
<keyword evidence="2" id="KW-1185">Reference proteome</keyword>
<dbReference type="OrthoDB" id="2426896at2"/>
<gene>
    <name evidence="1" type="ORF">ESZ54_02405</name>
</gene>
<proteinExistence type="predicted"/>
<protein>
    <submittedName>
        <fullName evidence="1">DUF3916 domain-containing protein</fullName>
    </submittedName>
</protein>
<dbReference type="Proteomes" id="UP000310506">
    <property type="component" value="Unassembled WGS sequence"/>
</dbReference>
<sequence length="169" mass="20200">MGHKKIRGIRRKYTNMKTSIIESTSNFPEITSNYWHLHLPTSYSFMNSPNLPDNLKIQCMQLLIDRAWHLNKLKPKDKENDRVVIAITPEDLWSSQIIIFKDDDYFANFFSRNDNYEVWQPISKEDFHFEQYLSIPDEFSLIGYKEIIYDDGRMFAPTYISDIWFIGEL</sequence>
<evidence type="ECO:0000313" key="1">
    <source>
        <dbReference type="EMBL" id="THB62077.1"/>
    </source>
</evidence>
<dbReference type="AlphaFoldDB" id="A0A4S3B6P8"/>
<organism evidence="1 2">
    <name type="scientific">Vagococcus silagei</name>
    <dbReference type="NCBI Taxonomy" id="2508885"/>
    <lineage>
        <taxon>Bacteria</taxon>
        <taxon>Bacillati</taxon>
        <taxon>Bacillota</taxon>
        <taxon>Bacilli</taxon>
        <taxon>Lactobacillales</taxon>
        <taxon>Enterococcaceae</taxon>
        <taxon>Vagococcus</taxon>
    </lineage>
</organism>